<dbReference type="GeneID" id="63027204"/>
<reference evidence="1 2" key="1">
    <citation type="submission" date="2020-12" db="EMBL/GenBank/DDBJ databases">
        <authorList>
            <person name="Mahalingham V.A."/>
            <person name="Abad L.A."/>
            <person name="Dennis E.A."/>
            <person name="Alston T.C."/>
            <person name="Buckley J.R."/>
            <person name="Cao N.T."/>
            <person name="Cole K.B."/>
            <person name="Davis H.C."/>
            <person name="Fisher D.E."/>
            <person name="Jennings A.R."/>
            <person name="Litwin A.R."/>
            <person name="McCartney J.B."/>
            <person name="Mitchell K.E."/>
            <person name="Nasser J.B."/>
            <person name="Paudel P."/>
            <person name="Richoux S.A."/>
            <person name="Sisung K.L."/>
            <person name="Smith M.L."/>
            <person name="Sonnier C.R."/>
            <person name="Underwood K.G."/>
            <person name="Hunter C.W."/>
            <person name="Gottschalck B.A."/>
            <person name="Wiggina Z.F."/>
            <person name="Spears T.J."/>
            <person name="Hancock A.M."/>
            <person name="Gissendanner C.R."/>
            <person name="Findley A.M."/>
            <person name="Garlena R.A."/>
            <person name="Russell D.A."/>
            <person name="Jacobs-Sera D."/>
            <person name="Hatfull G.F."/>
        </authorList>
    </citation>
    <scope>NUCLEOTIDE SEQUENCE [LARGE SCALE GENOMIC DNA]</scope>
</reference>
<evidence type="ECO:0000313" key="2">
    <source>
        <dbReference type="Proteomes" id="UP000594820"/>
    </source>
</evidence>
<accession>A0A7T1NXM2</accession>
<dbReference type="Proteomes" id="UP000594820">
    <property type="component" value="Segment"/>
</dbReference>
<protein>
    <submittedName>
        <fullName evidence="1">Uncharacterized protein</fullName>
    </submittedName>
</protein>
<organism evidence="1 2">
    <name type="scientific">Gordonia phage Lilbeanie</name>
    <dbReference type="NCBI Taxonomy" id="2794947"/>
    <lineage>
        <taxon>Viruses</taxon>
        <taxon>Duplodnaviria</taxon>
        <taxon>Heunggongvirae</taxon>
        <taxon>Uroviricota</taxon>
        <taxon>Caudoviricetes</taxon>
        <taxon>Stackebrandtviridae</taxon>
        <taxon>Lilbeanievirus</taxon>
        <taxon>Lilbeanievirus lilbeanie</taxon>
    </lineage>
</organism>
<name>A0A7T1NXM2_9CAUD</name>
<proteinExistence type="predicted"/>
<sequence>MGDTQPQAHAPRAAARLAVEEPRNDIKAVKDDLGAVHVQVRNLCVPGGVLTYAEMQQAQLALDEIREAMSRLTLANEILLNLPTADITAKAREEVRG</sequence>
<dbReference type="EMBL" id="MW314850">
    <property type="protein sequence ID" value="QPO17170.1"/>
    <property type="molecule type" value="Genomic_DNA"/>
</dbReference>
<gene>
    <name evidence="1" type="primary">92</name>
    <name evidence="1" type="ORF">SEA_LILBEANIE_92</name>
</gene>
<dbReference type="RefSeq" id="YP_010002653.1">
    <property type="nucleotide sequence ID" value="NC_053246.1"/>
</dbReference>
<evidence type="ECO:0000313" key="1">
    <source>
        <dbReference type="EMBL" id="QPO17170.1"/>
    </source>
</evidence>
<dbReference type="KEGG" id="vg:63027204"/>
<keyword evidence="2" id="KW-1185">Reference proteome</keyword>